<evidence type="ECO:0000256" key="2">
    <source>
        <dbReference type="ARBA" id="ARBA00023125"/>
    </source>
</evidence>
<dbReference type="InterPro" id="IPR036388">
    <property type="entry name" value="WH-like_DNA-bd_sf"/>
</dbReference>
<dbReference type="PROSITE" id="PS01117">
    <property type="entry name" value="HTH_MARR_1"/>
    <property type="match status" value="1"/>
</dbReference>
<dbReference type="PRINTS" id="PR00598">
    <property type="entry name" value="HTHMARR"/>
</dbReference>
<proteinExistence type="predicted"/>
<feature type="region of interest" description="Disordered" evidence="4">
    <location>
        <begin position="1"/>
        <end position="23"/>
    </location>
</feature>
<evidence type="ECO:0000259" key="5">
    <source>
        <dbReference type="PROSITE" id="PS50995"/>
    </source>
</evidence>
<gene>
    <name evidence="6" type="ORF">CP49_26340</name>
</gene>
<keyword evidence="2" id="KW-0238">DNA-binding</keyword>
<evidence type="ECO:0000256" key="4">
    <source>
        <dbReference type="SAM" id="MobiDB-lite"/>
    </source>
</evidence>
<dbReference type="STRING" id="1518501.CQ10_19430"/>
<evidence type="ECO:0000256" key="1">
    <source>
        <dbReference type="ARBA" id="ARBA00023015"/>
    </source>
</evidence>
<organism evidence="6 7">
    <name type="scientific">Bradyrhizobium valentinum</name>
    <dbReference type="NCBI Taxonomy" id="1518501"/>
    <lineage>
        <taxon>Bacteria</taxon>
        <taxon>Pseudomonadati</taxon>
        <taxon>Pseudomonadota</taxon>
        <taxon>Alphaproteobacteria</taxon>
        <taxon>Hyphomicrobiales</taxon>
        <taxon>Nitrobacteraceae</taxon>
        <taxon>Bradyrhizobium</taxon>
    </lineage>
</organism>
<dbReference type="InterPro" id="IPR000835">
    <property type="entry name" value="HTH_MarR-typ"/>
</dbReference>
<dbReference type="PANTHER" id="PTHR33164">
    <property type="entry name" value="TRANSCRIPTIONAL REGULATOR, MARR FAMILY"/>
    <property type="match status" value="1"/>
</dbReference>
<dbReference type="PANTHER" id="PTHR33164:SF44">
    <property type="entry name" value="TRANSCRIPTIONAL REGULATORY PROTEIN"/>
    <property type="match status" value="1"/>
</dbReference>
<dbReference type="GO" id="GO:0006950">
    <property type="term" value="P:response to stress"/>
    <property type="evidence" value="ECO:0007669"/>
    <property type="project" value="TreeGrafter"/>
</dbReference>
<dbReference type="Pfam" id="PF12802">
    <property type="entry name" value="MarR_2"/>
    <property type="match status" value="1"/>
</dbReference>
<keyword evidence="1" id="KW-0805">Transcription regulation</keyword>
<dbReference type="InterPro" id="IPR023187">
    <property type="entry name" value="Tscrpt_reg_MarR-type_CS"/>
</dbReference>
<name>A0A0R3L139_9BRAD</name>
<dbReference type="GO" id="GO:0003677">
    <property type="term" value="F:DNA binding"/>
    <property type="evidence" value="ECO:0007669"/>
    <property type="project" value="UniProtKB-KW"/>
</dbReference>
<dbReference type="EMBL" id="LLXX01000052">
    <property type="protein sequence ID" value="KRR10353.1"/>
    <property type="molecule type" value="Genomic_DNA"/>
</dbReference>
<dbReference type="Proteomes" id="UP000051913">
    <property type="component" value="Unassembled WGS sequence"/>
</dbReference>
<comment type="caution">
    <text evidence="6">The sequence shown here is derived from an EMBL/GenBank/DDBJ whole genome shotgun (WGS) entry which is preliminary data.</text>
</comment>
<dbReference type="GO" id="GO:0003700">
    <property type="term" value="F:DNA-binding transcription factor activity"/>
    <property type="evidence" value="ECO:0007669"/>
    <property type="project" value="InterPro"/>
</dbReference>
<evidence type="ECO:0000256" key="3">
    <source>
        <dbReference type="ARBA" id="ARBA00023163"/>
    </source>
</evidence>
<feature type="domain" description="HTH marR-type" evidence="5">
    <location>
        <begin position="30"/>
        <end position="162"/>
    </location>
</feature>
<evidence type="ECO:0000313" key="7">
    <source>
        <dbReference type="Proteomes" id="UP000051913"/>
    </source>
</evidence>
<dbReference type="PROSITE" id="PS50995">
    <property type="entry name" value="HTH_MARR_2"/>
    <property type="match status" value="1"/>
</dbReference>
<reference evidence="6 7" key="1">
    <citation type="submission" date="2014-03" db="EMBL/GenBank/DDBJ databases">
        <title>Bradyrhizobium valentinum sp. nov., isolated from effective nodules of Lupinus mariae-josephae, a lupine endemic of basic-lime soils in Eastern Spain.</title>
        <authorList>
            <person name="Duran D."/>
            <person name="Rey L."/>
            <person name="Navarro A."/>
            <person name="Busquets A."/>
            <person name="Imperial J."/>
            <person name="Ruiz-Argueso T."/>
        </authorList>
    </citation>
    <scope>NUCLEOTIDE SEQUENCE [LARGE SCALE GENOMIC DNA]</scope>
    <source>
        <strain evidence="6 7">LmjM3</strain>
    </source>
</reference>
<accession>A0A0R3L139</accession>
<keyword evidence="7" id="KW-1185">Reference proteome</keyword>
<evidence type="ECO:0000313" key="6">
    <source>
        <dbReference type="EMBL" id="KRR10353.1"/>
    </source>
</evidence>
<sequence>MTDVNFSRGAANPDSQGAEGVPAPRSGELRWDIIELLFFAYRDFVGDADHELEAFGFGRAHHRVMHFVYRYPGLKVADLLDVLRITKQSLGRVLKQLLDEGYIVQKTGNNDRRQRLLYATPKGEALVAKLAGLQTDRITRALRDINPEGVAAISQFLRAMIDRDDPDKVLEAIFGTGSKKPRE</sequence>
<dbReference type="AlphaFoldDB" id="A0A0R3L139"/>
<protein>
    <submittedName>
        <fullName evidence="6">MarR family transcriptional regulator</fullName>
    </submittedName>
</protein>
<keyword evidence="3" id="KW-0804">Transcription</keyword>
<dbReference type="OrthoDB" id="9799368at2"/>
<dbReference type="InterPro" id="IPR036390">
    <property type="entry name" value="WH_DNA-bd_sf"/>
</dbReference>
<dbReference type="Gene3D" id="1.10.10.10">
    <property type="entry name" value="Winged helix-like DNA-binding domain superfamily/Winged helix DNA-binding domain"/>
    <property type="match status" value="1"/>
</dbReference>
<dbReference type="SUPFAM" id="SSF46785">
    <property type="entry name" value="Winged helix' DNA-binding domain"/>
    <property type="match status" value="1"/>
</dbReference>
<dbReference type="RefSeq" id="WP_057849968.1">
    <property type="nucleotide sequence ID" value="NZ_LLXX01000052.1"/>
</dbReference>
<dbReference type="InterPro" id="IPR039422">
    <property type="entry name" value="MarR/SlyA-like"/>
</dbReference>
<dbReference type="SMART" id="SM00347">
    <property type="entry name" value="HTH_MARR"/>
    <property type="match status" value="1"/>
</dbReference>